<comment type="caution">
    <text evidence="1">The sequence shown here is derived from an EMBL/GenBank/DDBJ whole genome shotgun (WGS) entry which is preliminary data.</text>
</comment>
<dbReference type="Proteomes" id="UP000193144">
    <property type="component" value="Unassembled WGS sequence"/>
</dbReference>
<sequence length="126" mass="14449">MGAVLALESSACHSRRIRVYSRPFLFRNVEAEAVCTHGRKRPIARSRTPTPPAFKPSHLHSTRIRSDLRDLRLHIVGKQRELRLVRQGTWVPRLCLDVCTRKYPSALAFSSAIRLRPKIRSGRGRL</sequence>
<gene>
    <name evidence="1" type="ORF">BCR34DRAFT_175382</name>
</gene>
<name>A0A1Y1YFU3_9PLEO</name>
<accession>A0A1Y1YFU3</accession>
<evidence type="ECO:0000313" key="2">
    <source>
        <dbReference type="Proteomes" id="UP000193144"/>
    </source>
</evidence>
<protein>
    <submittedName>
        <fullName evidence="1">Uncharacterized protein</fullName>
    </submittedName>
</protein>
<proteinExistence type="predicted"/>
<keyword evidence="2" id="KW-1185">Reference proteome</keyword>
<organism evidence="1 2">
    <name type="scientific">Clohesyomyces aquaticus</name>
    <dbReference type="NCBI Taxonomy" id="1231657"/>
    <lineage>
        <taxon>Eukaryota</taxon>
        <taxon>Fungi</taxon>
        <taxon>Dikarya</taxon>
        <taxon>Ascomycota</taxon>
        <taxon>Pezizomycotina</taxon>
        <taxon>Dothideomycetes</taxon>
        <taxon>Pleosporomycetidae</taxon>
        <taxon>Pleosporales</taxon>
        <taxon>Lindgomycetaceae</taxon>
        <taxon>Clohesyomyces</taxon>
    </lineage>
</organism>
<dbReference type="EMBL" id="MCFA01000245">
    <property type="protein sequence ID" value="ORX96911.1"/>
    <property type="molecule type" value="Genomic_DNA"/>
</dbReference>
<dbReference type="AlphaFoldDB" id="A0A1Y1YFU3"/>
<reference evidence="1 2" key="1">
    <citation type="submission" date="2016-07" db="EMBL/GenBank/DDBJ databases">
        <title>Pervasive Adenine N6-methylation of Active Genes in Fungi.</title>
        <authorList>
            <consortium name="DOE Joint Genome Institute"/>
            <person name="Mondo S.J."/>
            <person name="Dannebaum R.O."/>
            <person name="Kuo R.C."/>
            <person name="Labutti K."/>
            <person name="Haridas S."/>
            <person name="Kuo A."/>
            <person name="Salamov A."/>
            <person name="Ahrendt S.R."/>
            <person name="Lipzen A."/>
            <person name="Sullivan W."/>
            <person name="Andreopoulos W.B."/>
            <person name="Clum A."/>
            <person name="Lindquist E."/>
            <person name="Daum C."/>
            <person name="Ramamoorthy G.K."/>
            <person name="Gryganskyi A."/>
            <person name="Culley D."/>
            <person name="Magnuson J.K."/>
            <person name="James T.Y."/>
            <person name="O'Malley M.A."/>
            <person name="Stajich J.E."/>
            <person name="Spatafora J.W."/>
            <person name="Visel A."/>
            <person name="Grigoriev I.V."/>
        </authorList>
    </citation>
    <scope>NUCLEOTIDE SEQUENCE [LARGE SCALE GENOMIC DNA]</scope>
    <source>
        <strain evidence="1 2">CBS 115471</strain>
    </source>
</reference>
<evidence type="ECO:0000313" key="1">
    <source>
        <dbReference type="EMBL" id="ORX96911.1"/>
    </source>
</evidence>